<dbReference type="GO" id="GO:0004252">
    <property type="term" value="F:serine-type endopeptidase activity"/>
    <property type="evidence" value="ECO:0007669"/>
    <property type="project" value="InterPro"/>
</dbReference>
<dbReference type="InterPro" id="IPR036852">
    <property type="entry name" value="Peptidase_S8/S53_dom_sf"/>
</dbReference>
<dbReference type="AlphaFoldDB" id="A0AAD5RYS2"/>
<gene>
    <name evidence="2" type="ORF">MKZ38_002367</name>
</gene>
<comment type="caution">
    <text evidence="2">The sequence shown here is derived from an EMBL/GenBank/DDBJ whole genome shotgun (WGS) entry which is preliminary data.</text>
</comment>
<protein>
    <submittedName>
        <fullName evidence="2">Uncharacterized protein</fullName>
    </submittedName>
</protein>
<dbReference type="Gene3D" id="3.40.50.200">
    <property type="entry name" value="Peptidase S8/S53 domain"/>
    <property type="match status" value="1"/>
</dbReference>
<feature type="region of interest" description="Disordered" evidence="1">
    <location>
        <begin position="1"/>
        <end position="32"/>
    </location>
</feature>
<feature type="compositionally biased region" description="Polar residues" evidence="1">
    <location>
        <begin position="1"/>
        <end position="12"/>
    </location>
</feature>
<proteinExistence type="predicted"/>
<organism evidence="2 3">
    <name type="scientific">Zalerion maritima</name>
    <dbReference type="NCBI Taxonomy" id="339359"/>
    <lineage>
        <taxon>Eukaryota</taxon>
        <taxon>Fungi</taxon>
        <taxon>Dikarya</taxon>
        <taxon>Ascomycota</taxon>
        <taxon>Pezizomycotina</taxon>
        <taxon>Sordariomycetes</taxon>
        <taxon>Lulworthiomycetidae</taxon>
        <taxon>Lulworthiales</taxon>
        <taxon>Lulworthiaceae</taxon>
        <taxon>Zalerion</taxon>
    </lineage>
</organism>
<name>A0AAD5RYS2_9PEZI</name>
<reference evidence="2" key="1">
    <citation type="submission" date="2022-07" db="EMBL/GenBank/DDBJ databases">
        <title>Draft genome sequence of Zalerion maritima ATCC 34329, a (micro)plastics degrading marine fungus.</title>
        <authorList>
            <person name="Paco A."/>
            <person name="Goncalves M.F.M."/>
            <person name="Rocha-Santos T.A.P."/>
            <person name="Alves A."/>
        </authorList>
    </citation>
    <scope>NUCLEOTIDE SEQUENCE</scope>
    <source>
        <strain evidence="2">ATCC 34329</strain>
    </source>
</reference>
<feature type="compositionally biased region" description="Basic and acidic residues" evidence="1">
    <location>
        <begin position="18"/>
        <end position="32"/>
    </location>
</feature>
<accession>A0AAD5RYS2</accession>
<evidence type="ECO:0000313" key="2">
    <source>
        <dbReference type="EMBL" id="KAJ2906288.1"/>
    </source>
</evidence>
<dbReference type="SUPFAM" id="SSF52743">
    <property type="entry name" value="Subtilisin-like"/>
    <property type="match status" value="1"/>
</dbReference>
<dbReference type="EMBL" id="JAKWBI020000016">
    <property type="protein sequence ID" value="KAJ2906288.1"/>
    <property type="molecule type" value="Genomic_DNA"/>
</dbReference>
<sequence length="226" mass="24760">MTDRNYTCSSQPLLAKNYDNDNHGHSHRRDENEIRIQPRLLALEFALSDPSSPRVIRTHYIGDANSFSKLSNAKIAAGYHLPPESTDDIACEKKHVPLNDPSCLGHGTSVAVIAGGAVSGVAPRANMLLVKESTVVLDQYGRKVRSAPNFSSNKVHGLDYIQNEIEQGWIPGNRAVIMMGTCAYVDEISQFDDNGRPSPSKLTHSIFALGSEIDTPTSQGNWMLDQ</sequence>
<evidence type="ECO:0000256" key="1">
    <source>
        <dbReference type="SAM" id="MobiDB-lite"/>
    </source>
</evidence>
<evidence type="ECO:0000313" key="3">
    <source>
        <dbReference type="Proteomes" id="UP001201980"/>
    </source>
</evidence>
<dbReference type="Proteomes" id="UP001201980">
    <property type="component" value="Unassembled WGS sequence"/>
</dbReference>
<keyword evidence="3" id="KW-1185">Reference proteome</keyword>
<dbReference type="GO" id="GO:0006508">
    <property type="term" value="P:proteolysis"/>
    <property type="evidence" value="ECO:0007669"/>
    <property type="project" value="InterPro"/>
</dbReference>